<evidence type="ECO:0000256" key="10">
    <source>
        <dbReference type="SAM" id="MobiDB-lite"/>
    </source>
</evidence>
<dbReference type="GO" id="GO:0007018">
    <property type="term" value="P:microtubule-based movement"/>
    <property type="evidence" value="ECO:0007669"/>
    <property type="project" value="InterPro"/>
</dbReference>
<gene>
    <name evidence="12" type="ORF">FH972_005102</name>
</gene>
<proteinExistence type="inferred from homology"/>
<dbReference type="SMART" id="SM00129">
    <property type="entry name" value="KISc"/>
    <property type="match status" value="1"/>
</dbReference>
<dbReference type="Proteomes" id="UP000327013">
    <property type="component" value="Chromosome 2"/>
</dbReference>
<feature type="coiled-coil region" evidence="9">
    <location>
        <begin position="355"/>
        <end position="426"/>
    </location>
</feature>
<sequence>MGAIGGEELMKWEKIQAMSGREEKILVLVRLRPLSEKETTSNEAADWECINDTTILYRNTLREGSTFPSTYTFDRVFRGDCSTRQVYEEGAKAIALSVVSGINSSIFAYGQTSSGKTYTMVGITEHTVADIFDYIHRHEERAFVLKFSAIEIYNEAVRDLLSEDNTPLRLLDDPERGTIVEKVTEEILRDWSHLKELLSICEAQRQIGETLLNERSSRSHQIIKLTIESSAREFLGKGNSTTLAASVNFIDLAGSERASQALSAGARLKEGCHINRSLLTLGTVIRKLSKGRHGHINYRDSKLTRILQPCLGGNARTAIICTLSPARTHVEQTRNTLLFACCAKEVTTKAQVNVVMSDKALVKHLQKELARLESELRSPAPASSTSDYGALLRKKDLRIEKMEKEIRELTKQRDLAESRVQDLLRMVGNEQNSRQASISDHHKSQEEDLSDDDCSVSESSSVAGSYYPNGGTRKFNNPHYYDGDSRSNPEDPSYQLQNNTEDHLSDDTSSPVSIGNKFIRSGFIQSQEETAVGTAEDPNDYCKEVRCIEMEESRKNKKSESHALRTDENEETLALSVSGDGDASGQELMLTPLNGNREAMAAGMTSSGGLKLTRSWSCRANLMTDSSFPETAEQIESTPPNGLEKGFPGRPEGLGRKFPLLTYGSNTSSLSRNDSQSSFESASIDGLRTQSIRTSADEEIPGIHTFVAGLKEMAKLDYEKQLIDGQVEETGRTVDKFGKSVKDVGVDPMLPALETLSDWPLEFERQQKMILELWKTCHVSLVHRTYFFLLFKGDPSDSIYLGVELRRLSFLKETFSNGSKTVEDGRTLTLASSMKALGREREMLSKLMQKRFPEAERKRLFQRWGIALDSKRRRLQLANQLWSNTNNMNHVIESAAIVAKLIRFVEQGRALKEMFGLSFKPTLAKRRSFSWKNGRASLV</sequence>
<feature type="region of interest" description="Disordered" evidence="10">
    <location>
        <begin position="628"/>
        <end position="656"/>
    </location>
</feature>
<dbReference type="GO" id="GO:0008017">
    <property type="term" value="F:microtubule binding"/>
    <property type="evidence" value="ECO:0007669"/>
    <property type="project" value="InterPro"/>
</dbReference>
<keyword evidence="2 8" id="KW-0493">Microtubule</keyword>
<evidence type="ECO:0000256" key="1">
    <source>
        <dbReference type="ARBA" id="ARBA00007310"/>
    </source>
</evidence>
<dbReference type="AlphaFoldDB" id="A0A5N6QN75"/>
<feature type="compositionally biased region" description="Polar residues" evidence="10">
    <location>
        <begin position="429"/>
        <end position="438"/>
    </location>
</feature>
<dbReference type="SUPFAM" id="SSF52540">
    <property type="entry name" value="P-loop containing nucleoside triphosphate hydrolases"/>
    <property type="match status" value="1"/>
</dbReference>
<dbReference type="InterPro" id="IPR036961">
    <property type="entry name" value="Kinesin_motor_dom_sf"/>
</dbReference>
<dbReference type="InterPro" id="IPR001752">
    <property type="entry name" value="Kinesin_motor_dom"/>
</dbReference>
<keyword evidence="6 7" id="KW-0505">Motor protein</keyword>
<feature type="domain" description="Kinesin motor" evidence="11">
    <location>
        <begin position="24"/>
        <end position="346"/>
    </location>
</feature>
<name>A0A5N6QN75_9ROSI</name>
<reference evidence="12 13" key="1">
    <citation type="submission" date="2019-06" db="EMBL/GenBank/DDBJ databases">
        <title>A chromosomal-level reference genome of Carpinus fangiana (Coryloideae, Betulaceae).</title>
        <authorList>
            <person name="Yang X."/>
            <person name="Wang Z."/>
            <person name="Zhang L."/>
            <person name="Hao G."/>
            <person name="Liu J."/>
            <person name="Yang Y."/>
        </authorList>
    </citation>
    <scope>NUCLEOTIDE SEQUENCE [LARGE SCALE GENOMIC DNA]</scope>
    <source>
        <strain evidence="12">Cfa_2016G</strain>
        <tissue evidence="12">Leaf</tissue>
    </source>
</reference>
<dbReference type="EMBL" id="CM017322">
    <property type="protein sequence ID" value="KAE8008606.1"/>
    <property type="molecule type" value="Genomic_DNA"/>
</dbReference>
<accession>A0A5N6QN75</accession>
<keyword evidence="13" id="KW-1185">Reference proteome</keyword>
<dbReference type="Pfam" id="PF11995">
    <property type="entry name" value="DUF3490"/>
    <property type="match status" value="1"/>
</dbReference>
<dbReference type="Gene3D" id="3.40.850.10">
    <property type="entry name" value="Kinesin motor domain"/>
    <property type="match status" value="1"/>
</dbReference>
<protein>
    <recommendedName>
        <fullName evidence="8">Kinesin-like protein</fullName>
    </recommendedName>
</protein>
<evidence type="ECO:0000256" key="9">
    <source>
        <dbReference type="SAM" id="Coils"/>
    </source>
</evidence>
<evidence type="ECO:0000256" key="7">
    <source>
        <dbReference type="PROSITE-ProRule" id="PRU00283"/>
    </source>
</evidence>
<evidence type="ECO:0000256" key="2">
    <source>
        <dbReference type="ARBA" id="ARBA00022701"/>
    </source>
</evidence>
<evidence type="ECO:0000256" key="3">
    <source>
        <dbReference type="ARBA" id="ARBA00022741"/>
    </source>
</evidence>
<feature type="region of interest" description="Disordered" evidence="10">
    <location>
        <begin position="552"/>
        <end position="571"/>
    </location>
</feature>
<dbReference type="FunFam" id="3.40.850.10:FF:000016">
    <property type="entry name" value="Kinesin-like protein"/>
    <property type="match status" value="1"/>
</dbReference>
<dbReference type="GO" id="GO:0003777">
    <property type="term" value="F:microtubule motor activity"/>
    <property type="evidence" value="ECO:0007669"/>
    <property type="project" value="InterPro"/>
</dbReference>
<dbReference type="PROSITE" id="PS50067">
    <property type="entry name" value="KINESIN_MOTOR_2"/>
    <property type="match status" value="1"/>
</dbReference>
<keyword evidence="4 7" id="KW-0067">ATP-binding</keyword>
<dbReference type="GO" id="GO:0005524">
    <property type="term" value="F:ATP binding"/>
    <property type="evidence" value="ECO:0007669"/>
    <property type="project" value="UniProtKB-UniRule"/>
</dbReference>
<dbReference type="OrthoDB" id="3176171at2759"/>
<dbReference type="InterPro" id="IPR019821">
    <property type="entry name" value="Kinesin_motor_CS"/>
</dbReference>
<dbReference type="CDD" id="cd01374">
    <property type="entry name" value="KISc_CENP_E"/>
    <property type="match status" value="1"/>
</dbReference>
<evidence type="ECO:0000256" key="8">
    <source>
        <dbReference type="RuleBase" id="RU000394"/>
    </source>
</evidence>
<evidence type="ECO:0000259" key="11">
    <source>
        <dbReference type="PROSITE" id="PS50067"/>
    </source>
</evidence>
<keyword evidence="3 7" id="KW-0547">Nucleotide-binding</keyword>
<dbReference type="InterPro" id="IPR027417">
    <property type="entry name" value="P-loop_NTPase"/>
</dbReference>
<feature type="binding site" evidence="7">
    <location>
        <begin position="110"/>
        <end position="117"/>
    </location>
    <ligand>
        <name>ATP</name>
        <dbReference type="ChEBI" id="CHEBI:30616"/>
    </ligand>
</feature>
<evidence type="ECO:0000256" key="6">
    <source>
        <dbReference type="ARBA" id="ARBA00023175"/>
    </source>
</evidence>
<comment type="similarity">
    <text evidence="1">Belongs to the TRAFAC class myosin-kinesin ATPase superfamily. Kinesin family. KIN-7 subfamily.</text>
</comment>
<evidence type="ECO:0000256" key="5">
    <source>
        <dbReference type="ARBA" id="ARBA00023054"/>
    </source>
</evidence>
<feature type="region of interest" description="Disordered" evidence="10">
    <location>
        <begin position="429"/>
        <end position="512"/>
    </location>
</feature>
<dbReference type="EMBL" id="CM017322">
    <property type="protein sequence ID" value="KAE8008607.1"/>
    <property type="molecule type" value="Genomic_DNA"/>
</dbReference>
<dbReference type="Pfam" id="PF00225">
    <property type="entry name" value="Kinesin"/>
    <property type="match status" value="1"/>
</dbReference>
<dbReference type="PANTHER" id="PTHR47968">
    <property type="entry name" value="CENTROMERE PROTEIN E"/>
    <property type="match status" value="1"/>
</dbReference>
<evidence type="ECO:0000256" key="4">
    <source>
        <dbReference type="ARBA" id="ARBA00022840"/>
    </source>
</evidence>
<keyword evidence="5 9" id="KW-0175">Coiled coil</keyword>
<organism evidence="12 13">
    <name type="scientific">Carpinus fangiana</name>
    <dbReference type="NCBI Taxonomy" id="176857"/>
    <lineage>
        <taxon>Eukaryota</taxon>
        <taxon>Viridiplantae</taxon>
        <taxon>Streptophyta</taxon>
        <taxon>Embryophyta</taxon>
        <taxon>Tracheophyta</taxon>
        <taxon>Spermatophyta</taxon>
        <taxon>Magnoliopsida</taxon>
        <taxon>eudicotyledons</taxon>
        <taxon>Gunneridae</taxon>
        <taxon>Pentapetalae</taxon>
        <taxon>rosids</taxon>
        <taxon>fabids</taxon>
        <taxon>Fagales</taxon>
        <taxon>Betulaceae</taxon>
        <taxon>Carpinus</taxon>
    </lineage>
</organism>
<dbReference type="PRINTS" id="PR00380">
    <property type="entry name" value="KINESINHEAVY"/>
</dbReference>
<feature type="compositionally biased region" description="Polar residues" evidence="10">
    <location>
        <begin position="628"/>
        <end position="640"/>
    </location>
</feature>
<dbReference type="InterPro" id="IPR021881">
    <property type="entry name" value="NACK_C"/>
</dbReference>
<dbReference type="PROSITE" id="PS00411">
    <property type="entry name" value="KINESIN_MOTOR_1"/>
    <property type="match status" value="1"/>
</dbReference>
<evidence type="ECO:0000313" key="12">
    <source>
        <dbReference type="EMBL" id="KAE8008607.1"/>
    </source>
</evidence>
<dbReference type="InterPro" id="IPR027640">
    <property type="entry name" value="Kinesin-like_fam"/>
</dbReference>
<dbReference type="GO" id="GO:0005874">
    <property type="term" value="C:microtubule"/>
    <property type="evidence" value="ECO:0007669"/>
    <property type="project" value="UniProtKB-KW"/>
</dbReference>
<dbReference type="PANTHER" id="PTHR47968:SF18">
    <property type="entry name" value="KINESIN-LIKE PROTEIN KIN-7F"/>
    <property type="match status" value="1"/>
</dbReference>
<evidence type="ECO:0000313" key="13">
    <source>
        <dbReference type="Proteomes" id="UP000327013"/>
    </source>
</evidence>
<feature type="compositionally biased region" description="Basic and acidic residues" evidence="10">
    <location>
        <begin position="552"/>
        <end position="567"/>
    </location>
</feature>